<reference evidence="11 12" key="1">
    <citation type="journal article" date="2016" name="Nat. Commun.">
        <title>Thousands of microbial genomes shed light on interconnected biogeochemical processes in an aquifer system.</title>
        <authorList>
            <person name="Anantharaman K."/>
            <person name="Brown C.T."/>
            <person name="Hug L.A."/>
            <person name="Sharon I."/>
            <person name="Castelle C.J."/>
            <person name="Probst A.J."/>
            <person name="Thomas B.C."/>
            <person name="Singh A."/>
            <person name="Wilkins M.J."/>
            <person name="Karaoz U."/>
            <person name="Brodie E.L."/>
            <person name="Williams K.H."/>
            <person name="Hubbard S.S."/>
            <person name="Banfield J.F."/>
        </authorList>
    </citation>
    <scope>NUCLEOTIDE SEQUENCE [LARGE SCALE GENOMIC DNA]</scope>
</reference>
<organism evidence="11 12">
    <name type="scientific">Candidatus Muproteobacteria bacterium RIFCSPHIGHO2_02_FULL_65_16</name>
    <dbReference type="NCBI Taxonomy" id="1817766"/>
    <lineage>
        <taxon>Bacteria</taxon>
        <taxon>Pseudomonadati</taxon>
        <taxon>Pseudomonadota</taxon>
        <taxon>Candidatus Muproteobacteria</taxon>
    </lineage>
</organism>
<evidence type="ECO:0000256" key="8">
    <source>
        <dbReference type="ARBA" id="ARBA00023136"/>
    </source>
</evidence>
<dbReference type="Proteomes" id="UP000179362">
    <property type="component" value="Unassembled WGS sequence"/>
</dbReference>
<evidence type="ECO:0000256" key="4">
    <source>
        <dbReference type="ARBA" id="ARBA00022692"/>
    </source>
</evidence>
<evidence type="ECO:0000256" key="7">
    <source>
        <dbReference type="ARBA" id="ARBA00023010"/>
    </source>
</evidence>
<dbReference type="AlphaFoldDB" id="A0A1F6TY01"/>
<evidence type="ECO:0000256" key="10">
    <source>
        <dbReference type="SAM" id="MobiDB-lite"/>
    </source>
</evidence>
<dbReference type="GO" id="GO:0043953">
    <property type="term" value="P:protein transport by the Tat complex"/>
    <property type="evidence" value="ECO:0007669"/>
    <property type="project" value="UniProtKB-UniRule"/>
</dbReference>
<comment type="caution">
    <text evidence="11">The sequence shown here is derived from an EMBL/GenBank/DDBJ whole genome shotgun (WGS) entry which is preliminary data.</text>
</comment>
<evidence type="ECO:0000313" key="12">
    <source>
        <dbReference type="Proteomes" id="UP000179362"/>
    </source>
</evidence>
<dbReference type="Pfam" id="PF02416">
    <property type="entry name" value="TatA_B_E"/>
    <property type="match status" value="1"/>
</dbReference>
<keyword evidence="6 9" id="KW-1133">Transmembrane helix</keyword>
<dbReference type="PANTHER" id="PTHR42982:SF1">
    <property type="entry name" value="SEC-INDEPENDENT PROTEIN TRANSLOCASE PROTEIN TATA"/>
    <property type="match status" value="1"/>
</dbReference>
<comment type="function">
    <text evidence="9">Part of the twin-arginine translocation (Tat) system that transports large folded proteins containing a characteristic twin-arginine motif in their signal peptide across membranes. TatA could form the protein-conducting channel of the Tat system.</text>
</comment>
<evidence type="ECO:0000313" key="11">
    <source>
        <dbReference type="EMBL" id="OGI49990.1"/>
    </source>
</evidence>
<evidence type="ECO:0000256" key="6">
    <source>
        <dbReference type="ARBA" id="ARBA00022989"/>
    </source>
</evidence>
<evidence type="ECO:0000256" key="3">
    <source>
        <dbReference type="ARBA" id="ARBA00022475"/>
    </source>
</evidence>
<dbReference type="NCBIfam" id="TIGR01411">
    <property type="entry name" value="tatAE"/>
    <property type="match status" value="1"/>
</dbReference>
<protein>
    <recommendedName>
        <fullName evidence="9">Sec-independent protein translocase protein TatA</fullName>
    </recommendedName>
</protein>
<dbReference type="InterPro" id="IPR003369">
    <property type="entry name" value="TatA/B/E"/>
</dbReference>
<keyword evidence="3 9" id="KW-1003">Cell membrane</keyword>
<evidence type="ECO:0000256" key="2">
    <source>
        <dbReference type="ARBA" id="ARBA00022448"/>
    </source>
</evidence>
<dbReference type="PANTHER" id="PTHR42982">
    <property type="entry name" value="SEC-INDEPENDENT PROTEIN TRANSLOCASE PROTEIN TATA"/>
    <property type="match status" value="1"/>
</dbReference>
<keyword evidence="4 9" id="KW-0812">Transmembrane</keyword>
<proteinExistence type="inferred from homology"/>
<dbReference type="EMBL" id="MFTA01000095">
    <property type="protein sequence ID" value="OGI49990.1"/>
    <property type="molecule type" value="Genomic_DNA"/>
</dbReference>
<dbReference type="InterPro" id="IPR006312">
    <property type="entry name" value="TatA/E"/>
</dbReference>
<keyword evidence="7 9" id="KW-0811">Translocation</keyword>
<evidence type="ECO:0000256" key="1">
    <source>
        <dbReference type="ARBA" id="ARBA00004162"/>
    </source>
</evidence>
<gene>
    <name evidence="9" type="primary">tatA</name>
    <name evidence="11" type="ORF">A3B81_03445</name>
</gene>
<keyword evidence="2 9" id="KW-0813">Transport</keyword>
<accession>A0A1F6TY01</accession>
<comment type="similarity">
    <text evidence="9">Belongs to the TatA/E family.</text>
</comment>
<dbReference type="GO" id="GO:0008320">
    <property type="term" value="F:protein transmembrane transporter activity"/>
    <property type="evidence" value="ECO:0007669"/>
    <property type="project" value="UniProtKB-UniRule"/>
</dbReference>
<evidence type="ECO:0000256" key="5">
    <source>
        <dbReference type="ARBA" id="ARBA00022927"/>
    </source>
</evidence>
<comment type="subunit">
    <text evidence="9">The Tat system comprises two distinct complexes: a TatABC complex, containing multiple copies of TatA, TatB and TatC subunits, and a separate TatA complex, containing only TatA subunits. Substrates initially bind to the TatABC complex, which probably triggers association of the separate TatA complex to form the active translocon.</text>
</comment>
<keyword evidence="5 9" id="KW-0653">Protein transport</keyword>
<feature type="region of interest" description="Disordered" evidence="10">
    <location>
        <begin position="42"/>
        <end position="64"/>
    </location>
</feature>
<keyword evidence="8 9" id="KW-0472">Membrane</keyword>
<feature type="compositionally biased region" description="Basic and acidic residues" evidence="10">
    <location>
        <begin position="42"/>
        <end position="51"/>
    </location>
</feature>
<comment type="subcellular location">
    <subcellularLocation>
        <location evidence="1 9">Cell membrane</location>
        <topology evidence="1 9">Single-pass membrane protein</topology>
    </subcellularLocation>
</comment>
<dbReference type="Gene3D" id="1.20.5.3310">
    <property type="match status" value="1"/>
</dbReference>
<dbReference type="HAMAP" id="MF_00236">
    <property type="entry name" value="TatA_E"/>
    <property type="match status" value="1"/>
</dbReference>
<name>A0A1F6TY01_9PROT</name>
<evidence type="ECO:0000256" key="9">
    <source>
        <dbReference type="HAMAP-Rule" id="MF_00236"/>
    </source>
</evidence>
<dbReference type="GO" id="GO:0033281">
    <property type="term" value="C:TAT protein transport complex"/>
    <property type="evidence" value="ECO:0007669"/>
    <property type="project" value="UniProtKB-UniRule"/>
</dbReference>
<feature type="transmembrane region" description="Helical" evidence="9">
    <location>
        <begin position="6"/>
        <end position="21"/>
    </location>
</feature>
<sequence length="78" mass="8134">MGLSIWELLIILGIVLIIFGGKKLRSLGSDLGGAIKSFRQSVKEDEGKDAQPPEGAKNASGGGRIIDAEAAAKDKKKA</sequence>